<dbReference type="Gene3D" id="3.50.50.60">
    <property type="entry name" value="FAD/NAD(P)-binding domain"/>
    <property type="match status" value="1"/>
</dbReference>
<dbReference type="Gene3D" id="3.30.9.100">
    <property type="match status" value="1"/>
</dbReference>
<comment type="catalytic activity">
    <reaction evidence="2">
        <text>melleolide F + FADH2 + chloride + O2 = 6'-chloromelleolide F + FAD + 2 H2O + H(+)</text>
        <dbReference type="Rhea" id="RHEA:67160"/>
        <dbReference type="ChEBI" id="CHEBI:15377"/>
        <dbReference type="ChEBI" id="CHEBI:15378"/>
        <dbReference type="ChEBI" id="CHEBI:15379"/>
        <dbReference type="ChEBI" id="CHEBI:17996"/>
        <dbReference type="ChEBI" id="CHEBI:57692"/>
        <dbReference type="ChEBI" id="CHEBI:58307"/>
        <dbReference type="ChEBI" id="CHEBI:167712"/>
        <dbReference type="ChEBI" id="CHEBI:167713"/>
    </reaction>
    <physiologicalReaction direction="left-to-right" evidence="2">
        <dbReference type="Rhea" id="RHEA:67161"/>
    </physiologicalReaction>
</comment>
<dbReference type="SUPFAM" id="SSF51905">
    <property type="entry name" value="FAD/NAD(P)-binding domain"/>
    <property type="match status" value="1"/>
</dbReference>
<dbReference type="OrthoDB" id="2647594at2759"/>
<name>A0A8H8CE85_PSICU</name>
<dbReference type="InterPro" id="IPR050816">
    <property type="entry name" value="Flavin-dep_Halogenase_NPB"/>
</dbReference>
<reference evidence="3" key="1">
    <citation type="submission" date="2021-02" db="EMBL/GenBank/DDBJ databases">
        <title>Psilocybe cubensis genome.</title>
        <authorList>
            <person name="Mckernan K.J."/>
            <person name="Crawford S."/>
            <person name="Trippe A."/>
            <person name="Kane L.T."/>
            <person name="Mclaughlin S."/>
        </authorList>
    </citation>
    <scope>NUCLEOTIDE SEQUENCE [LARGE SCALE GENOMIC DNA]</scope>
    <source>
        <strain evidence="3">MGC-MH-2018</strain>
    </source>
</reference>
<comment type="caution">
    <text evidence="3">The sequence shown here is derived from an EMBL/GenBank/DDBJ whole genome shotgun (WGS) entry which is preliminary data.</text>
</comment>
<evidence type="ECO:0008006" key="4">
    <source>
        <dbReference type="Google" id="ProtNLM"/>
    </source>
</evidence>
<gene>
    <name evidence="3" type="ORF">JR316_012305</name>
</gene>
<evidence type="ECO:0000256" key="2">
    <source>
        <dbReference type="ARBA" id="ARBA00049364"/>
    </source>
</evidence>
<dbReference type="AlphaFoldDB" id="A0A8H8CE85"/>
<evidence type="ECO:0000256" key="1">
    <source>
        <dbReference type="ARBA" id="ARBA00005706"/>
    </source>
</evidence>
<dbReference type="EMBL" id="JAFIQS010000017">
    <property type="protein sequence ID" value="KAG5162917.1"/>
    <property type="molecule type" value="Genomic_DNA"/>
</dbReference>
<proteinExistence type="inferred from homology"/>
<accession>A0A8H8CE85</accession>
<comment type="similarity">
    <text evidence="1">Belongs to the flavin-dependent halogenase family.</text>
</comment>
<dbReference type="PANTHER" id="PTHR43747:SF1">
    <property type="entry name" value="SLR1998 PROTEIN"/>
    <property type="match status" value="1"/>
</dbReference>
<dbReference type="PANTHER" id="PTHR43747">
    <property type="entry name" value="FAD-BINDING PROTEIN"/>
    <property type="match status" value="1"/>
</dbReference>
<protein>
    <recommendedName>
        <fullName evidence="4">FAD-binding domain-containing protein</fullName>
    </recommendedName>
</protein>
<organism evidence="3">
    <name type="scientific">Psilocybe cubensis</name>
    <name type="common">Psychedelic mushroom</name>
    <name type="synonym">Stropharia cubensis</name>
    <dbReference type="NCBI Taxonomy" id="181762"/>
    <lineage>
        <taxon>Eukaryota</taxon>
        <taxon>Fungi</taxon>
        <taxon>Dikarya</taxon>
        <taxon>Basidiomycota</taxon>
        <taxon>Agaricomycotina</taxon>
        <taxon>Agaricomycetes</taxon>
        <taxon>Agaricomycetidae</taxon>
        <taxon>Agaricales</taxon>
        <taxon>Agaricineae</taxon>
        <taxon>Strophariaceae</taxon>
        <taxon>Psilocybe</taxon>
    </lineage>
</organism>
<dbReference type="GO" id="GO:0044550">
    <property type="term" value="P:secondary metabolite biosynthetic process"/>
    <property type="evidence" value="ECO:0007669"/>
    <property type="project" value="UniProtKB-ARBA"/>
</dbReference>
<dbReference type="PRINTS" id="PR00420">
    <property type="entry name" value="RNGMNOXGNASE"/>
</dbReference>
<dbReference type="InterPro" id="IPR036188">
    <property type="entry name" value="FAD/NAD-bd_sf"/>
</dbReference>
<dbReference type="GO" id="GO:0140907">
    <property type="term" value="F:flavin-dependent halogenase activity"/>
    <property type="evidence" value="ECO:0007669"/>
    <property type="project" value="UniProtKB-ARBA"/>
</dbReference>
<evidence type="ECO:0000313" key="3">
    <source>
        <dbReference type="EMBL" id="KAG5162917.1"/>
    </source>
</evidence>
<sequence length="396" mass="43861">MTVYQVAIIGGGVSGCATALSLCRNLPEVSCLVIDNANPLMFKIGESLPPESGRILQYLDPSLTDSLSRMVSRGEHTVCTGNASAWSSPILEERHAIMNPFGHGLHLNRAAFDELLRNSVRDVGSRKRSASAFTIATFKGVRKGSDGIWNIEIDVDGEKDLVRAEWVIDATGRKASVATKVDSRINSRSPLLAFYGIFISESYEEVQGNDNDRRTLIEAAIDGWWYSSLICHNPCTRIVVFHTLPTHPSAKSSRRSAGFLDQLQASSTHISDIITKWDYRLQKGYPCCTAAGSSTLDRAYNSSQRWAAVGDAAMAFDPLSSQGMMTALEMGTYIGLQLAQRLSKEITDDEFDRNLGETYAQVQAEYEKNRTYYYSIVKRFSEEMFWKNVVGDTATN</sequence>